<feature type="domain" description="NarX-like N-terminal" evidence="7">
    <location>
        <begin position="1257"/>
        <end position="1343"/>
    </location>
</feature>
<dbReference type="GO" id="GO:0043041">
    <property type="term" value="P:amino acid activation for nonribosomal peptide biosynthetic process"/>
    <property type="evidence" value="ECO:0007669"/>
    <property type="project" value="TreeGrafter"/>
</dbReference>
<comment type="subcellular location">
    <subcellularLocation>
        <location evidence="1">Membrane</location>
        <topology evidence="1">Multi-pass membrane protein</topology>
    </subcellularLocation>
</comment>
<sequence length="1446" mass="163094">MPDKAAEAERLARLWRELRPQALLGAGAAEVVAFSKEQILQAINCENGHGDTVSDGPCSPDSVLLYTYTGGTTKHSKCVVVTHAMALWEMKNYHIVLGGKMSSSDRVLQFTSAYWGAAAFGQIDIALAFGACVVFSQSRTEGLAAVIEEYQITVLGTVPSLLRATYPGGPMTKAPSLRLVLTWGEALPVKLSKAWKEVCFMVDLLIASEYWLALYSHCDVFRDPLDGREKHLLMPLPKLQIHLLSADGDLGDEGEMILRGDTVSPGYIGSDGRICNDEGSEFFLKGLRYLRTRDKLRRVEGGCLVYCGRSGSLAKRGGQFVDLEDLAEQLQAIPGMASCALLQGERLEAFVTLEPEEVLSRLPHPVNSALNDAQKLLGPTARLHLRSRLPRHPVTGKVQRNQLEEQVSASVQRELQHLQLRTRIQWQMLRSYCSWYPVILLQVTLATLLGHLARAPATWDLLWTGPLRLLLLPYLWAALAYTPLLPLPTKRRTRAFYEGLSISPPEMLMLVTGLVPWNWICTLQVLACALLVFYRREKAQHALPFLGFALVMPWLPFLAQLALCAGCVLLDVLLPHDDRYVLPSLPLCFYLVMPKWFSDEVRWYLKRNRLRKLLYFWLLPKPPWDSSWFWEDRDRSFTILNGCGTVRVAKANHGLSLTVEFAETVPVLSRSGRSGPAVRPSALEQESPLAGLVRRAGGDPSGGLRLDSLQGTVLAEMIRKELRRSISVADVLRSKDLLELQEKLQSCDCAKMEPEKEDSAVSPSSTYRLWMLQFPRHPVDWCLRYEAGRHLDVPAMQRAVDRLVARHSALRTSETPDEPLREIMDKAAAMWQLWRSCCGSSCYWRYVRGPTASALFALWPRTVVHASGHVEVKVPELEDGRVRRERWDWASHDQYIGGLLDDLLRPRRWPFEVAVAPLFYGQATGRNAIEAALAKPPSEVAWYIYCSITHAYSDGLCGQALFADLLRFYEEELHGTLTPLEPAPEPLALLQRRLWRSFNRDAAEQPEPNEDLYHESICDAWGKRSGMSRRIYFHANVTRTLRLAASNVFGCSTDLAWLTVIMCAMFRLFPQQQRMMLILKASCRDGPGEGQMVAFLSEARVFALDTGDPSSATILEVHQQIQRVRLSRDWRAPEPFEFGLCVYVNIVSAMVNSLPSGYRHVVRETSPPSYWDSVAYSHLNLRIDQLRMDEWDFRIFHHDSAWGWDWPTSFAYHLGEVIRRMAMDPLSPLMETWAVLSLVMVAAQGATWRQTIFQSRRQQSLSQRMSAEALMIIADIDPMAQRQSLSEDMWHFDAALLALRTGNDEVLPPHEAAQQVLQEVSAAWRSLNATLSALLGSNYDATTLVPALATQNLLVYDKLEKLSNLYVNAAALANGISTGQNNERTLDLLQRQSALIYKGWKETFLVSHEVLSYSQLLDTKELFTSTHRGMRIMGAAEPSRLKKWMI</sequence>
<dbReference type="InterPro" id="IPR023213">
    <property type="entry name" value="CAT-like_dom_sf"/>
</dbReference>
<dbReference type="Pfam" id="PF13675">
    <property type="entry name" value="PilJ"/>
    <property type="match status" value="1"/>
</dbReference>
<dbReference type="Gene3D" id="3.30.559.10">
    <property type="entry name" value="Chloramphenicol acetyltransferase-like domain"/>
    <property type="match status" value="1"/>
</dbReference>
<dbReference type="GO" id="GO:0044550">
    <property type="term" value="P:secondary metabolite biosynthetic process"/>
    <property type="evidence" value="ECO:0007669"/>
    <property type="project" value="TreeGrafter"/>
</dbReference>
<dbReference type="EMBL" id="CAMXCT010002063">
    <property type="protein sequence ID" value="CAI3995356.1"/>
    <property type="molecule type" value="Genomic_DNA"/>
</dbReference>
<feature type="transmembrane region" description="Helical" evidence="5">
    <location>
        <begin position="545"/>
        <end position="574"/>
    </location>
</feature>
<protein>
    <submittedName>
        <fullName evidence="10">Dapdiamide synthesis protein DdaD</fullName>
    </submittedName>
</protein>
<evidence type="ECO:0000256" key="2">
    <source>
        <dbReference type="ARBA" id="ARBA00022692"/>
    </source>
</evidence>
<accession>A0A9P1CQ05</accession>
<evidence type="ECO:0000256" key="4">
    <source>
        <dbReference type="ARBA" id="ARBA00023136"/>
    </source>
</evidence>
<reference evidence="9" key="2">
    <citation type="submission" date="2024-04" db="EMBL/GenBank/DDBJ databases">
        <authorList>
            <person name="Chen Y."/>
            <person name="Shah S."/>
            <person name="Dougan E. K."/>
            <person name="Thang M."/>
            <person name="Chan C."/>
        </authorList>
    </citation>
    <scope>NUCLEOTIDE SEQUENCE [LARGE SCALE GENOMIC DNA]</scope>
</reference>
<dbReference type="Proteomes" id="UP001152797">
    <property type="component" value="Unassembled WGS sequence"/>
</dbReference>
<evidence type="ECO:0000256" key="3">
    <source>
        <dbReference type="ARBA" id="ARBA00022989"/>
    </source>
</evidence>
<dbReference type="GO" id="GO:0031177">
    <property type="term" value="F:phosphopantetheine binding"/>
    <property type="evidence" value="ECO:0007669"/>
    <property type="project" value="TreeGrafter"/>
</dbReference>
<feature type="transmembrane region" description="Helical" evidence="5">
    <location>
        <begin position="467"/>
        <end position="487"/>
    </location>
</feature>
<comment type="caution">
    <text evidence="8">The sequence shown here is derived from an EMBL/GenBank/DDBJ whole genome shotgun (WGS) entry which is preliminary data.</text>
</comment>
<keyword evidence="3 5" id="KW-1133">Transmembrane helix</keyword>
<evidence type="ECO:0000256" key="5">
    <source>
        <dbReference type="SAM" id="Phobius"/>
    </source>
</evidence>
<organism evidence="8">
    <name type="scientific">Cladocopium goreaui</name>
    <dbReference type="NCBI Taxonomy" id="2562237"/>
    <lineage>
        <taxon>Eukaryota</taxon>
        <taxon>Sar</taxon>
        <taxon>Alveolata</taxon>
        <taxon>Dinophyceae</taxon>
        <taxon>Suessiales</taxon>
        <taxon>Symbiodiniaceae</taxon>
        <taxon>Cladocopium</taxon>
    </lineage>
</organism>
<dbReference type="PANTHER" id="PTHR45527">
    <property type="entry name" value="NONRIBOSOMAL PEPTIDE SYNTHETASE"/>
    <property type="match status" value="1"/>
</dbReference>
<evidence type="ECO:0000313" key="9">
    <source>
        <dbReference type="EMBL" id="CAL1148731.1"/>
    </source>
</evidence>
<dbReference type="PANTHER" id="PTHR45527:SF1">
    <property type="entry name" value="FATTY ACID SYNTHASE"/>
    <property type="match status" value="1"/>
</dbReference>
<evidence type="ECO:0000259" key="7">
    <source>
        <dbReference type="Pfam" id="PF13675"/>
    </source>
</evidence>
<dbReference type="SUPFAM" id="SSF52777">
    <property type="entry name" value="CoA-dependent acyltransferases"/>
    <property type="match status" value="1"/>
</dbReference>
<evidence type="ECO:0000313" key="10">
    <source>
        <dbReference type="EMBL" id="CAL4782668.1"/>
    </source>
</evidence>
<evidence type="ECO:0000259" key="6">
    <source>
        <dbReference type="Pfam" id="PF00501"/>
    </source>
</evidence>
<dbReference type="Gene3D" id="3.40.50.12780">
    <property type="entry name" value="N-terminal domain of ligase-like"/>
    <property type="match status" value="1"/>
</dbReference>
<keyword evidence="11" id="KW-1185">Reference proteome</keyword>
<feature type="transmembrane region" description="Helical" evidence="5">
    <location>
        <begin position="435"/>
        <end position="455"/>
    </location>
</feature>
<gene>
    <name evidence="8" type="ORF">C1SCF055_LOCUS21929</name>
</gene>
<reference evidence="8" key="1">
    <citation type="submission" date="2022-10" db="EMBL/GenBank/DDBJ databases">
        <authorList>
            <person name="Chen Y."/>
            <person name="Dougan E. K."/>
            <person name="Chan C."/>
            <person name="Rhodes N."/>
            <person name="Thang M."/>
        </authorList>
    </citation>
    <scope>NUCLEOTIDE SEQUENCE</scope>
</reference>
<dbReference type="OrthoDB" id="413540at2759"/>
<dbReference type="EMBL" id="CAMXCT020002063">
    <property type="protein sequence ID" value="CAL1148731.1"/>
    <property type="molecule type" value="Genomic_DNA"/>
</dbReference>
<evidence type="ECO:0000313" key="11">
    <source>
        <dbReference type="Proteomes" id="UP001152797"/>
    </source>
</evidence>
<feature type="transmembrane region" description="Helical" evidence="5">
    <location>
        <begin position="507"/>
        <end position="533"/>
    </location>
</feature>
<dbReference type="InterPro" id="IPR042099">
    <property type="entry name" value="ANL_N_sf"/>
</dbReference>
<feature type="domain" description="AMP-dependent synthetase/ligase" evidence="6">
    <location>
        <begin position="52"/>
        <end position="267"/>
    </location>
</feature>
<dbReference type="InterPro" id="IPR000873">
    <property type="entry name" value="AMP-dep_synth/lig_dom"/>
</dbReference>
<dbReference type="Pfam" id="PF00501">
    <property type="entry name" value="AMP-binding"/>
    <property type="match status" value="1"/>
</dbReference>
<name>A0A9P1CQ05_9DINO</name>
<dbReference type="SUPFAM" id="SSF56801">
    <property type="entry name" value="Acetyl-CoA synthetase-like"/>
    <property type="match status" value="1"/>
</dbReference>
<keyword evidence="4 5" id="KW-0472">Membrane</keyword>
<dbReference type="InterPro" id="IPR029095">
    <property type="entry name" value="NarX-like_N"/>
</dbReference>
<evidence type="ECO:0000313" key="8">
    <source>
        <dbReference type="EMBL" id="CAI3995356.1"/>
    </source>
</evidence>
<dbReference type="GO" id="GO:0005737">
    <property type="term" value="C:cytoplasm"/>
    <property type="evidence" value="ECO:0007669"/>
    <property type="project" value="TreeGrafter"/>
</dbReference>
<evidence type="ECO:0000256" key="1">
    <source>
        <dbReference type="ARBA" id="ARBA00004141"/>
    </source>
</evidence>
<dbReference type="GO" id="GO:0016020">
    <property type="term" value="C:membrane"/>
    <property type="evidence" value="ECO:0007669"/>
    <property type="project" value="UniProtKB-SubCell"/>
</dbReference>
<proteinExistence type="predicted"/>
<keyword evidence="2 5" id="KW-0812">Transmembrane</keyword>
<dbReference type="EMBL" id="CAMXCT030002063">
    <property type="protein sequence ID" value="CAL4782668.1"/>
    <property type="molecule type" value="Genomic_DNA"/>
</dbReference>